<comment type="similarity">
    <text evidence="1">Belongs to the SIS family. PHI subfamily.</text>
</comment>
<dbReference type="Proteomes" id="UP000220106">
    <property type="component" value="Unassembled WGS sequence"/>
</dbReference>
<dbReference type="InterPro" id="IPR001347">
    <property type="entry name" value="SIS_dom"/>
</dbReference>
<dbReference type="GO" id="GO:0016853">
    <property type="term" value="F:isomerase activity"/>
    <property type="evidence" value="ECO:0007669"/>
    <property type="project" value="InterPro"/>
</dbReference>
<reference evidence="4 5" key="1">
    <citation type="submission" date="2017-09" db="EMBL/GenBank/DDBJ databases">
        <title>Large-scale bioinformatics analysis of Bacillus genomes uncovers conserved roles of natural products in bacterial physiology.</title>
        <authorList>
            <consortium name="Agbiome Team Llc"/>
            <person name="Bleich R.M."/>
            <person name="Kirk G.J."/>
            <person name="Santa Maria K.C."/>
            <person name="Allen S.E."/>
            <person name="Farag S."/>
            <person name="Shank E.A."/>
            <person name="Bowers A."/>
        </authorList>
    </citation>
    <scope>NUCLEOTIDE SEQUENCE [LARGE SCALE GENOMIC DNA]</scope>
    <source>
        <strain evidence="4 5">AFS003229</strain>
    </source>
</reference>
<dbReference type="GO" id="GO:0097367">
    <property type="term" value="F:carbohydrate derivative binding"/>
    <property type="evidence" value="ECO:0007669"/>
    <property type="project" value="InterPro"/>
</dbReference>
<proteinExistence type="inferred from homology"/>
<organism evidence="4 5">
    <name type="scientific">Peribacillus butanolivorans</name>
    <dbReference type="NCBI Taxonomy" id="421767"/>
    <lineage>
        <taxon>Bacteria</taxon>
        <taxon>Bacillati</taxon>
        <taxon>Bacillota</taxon>
        <taxon>Bacilli</taxon>
        <taxon>Bacillales</taxon>
        <taxon>Bacillaceae</taxon>
        <taxon>Peribacillus</taxon>
    </lineage>
</organism>
<dbReference type="CDD" id="cd05005">
    <property type="entry name" value="SIS_PHI"/>
    <property type="match status" value="1"/>
</dbReference>
<dbReference type="EMBL" id="NUEQ01000019">
    <property type="protein sequence ID" value="PEJ33286.1"/>
    <property type="molecule type" value="Genomic_DNA"/>
</dbReference>
<dbReference type="RefSeq" id="WP_098176058.1">
    <property type="nucleotide sequence ID" value="NZ_CP030926.1"/>
</dbReference>
<feature type="domain" description="SIS" evidence="2">
    <location>
        <begin position="27"/>
        <end position="183"/>
    </location>
</feature>
<dbReference type="Proteomes" id="UP000260457">
    <property type="component" value="Chromosome"/>
</dbReference>
<evidence type="ECO:0000313" key="5">
    <source>
        <dbReference type="Proteomes" id="UP000220106"/>
    </source>
</evidence>
<dbReference type="GO" id="GO:1901135">
    <property type="term" value="P:carbohydrate derivative metabolic process"/>
    <property type="evidence" value="ECO:0007669"/>
    <property type="project" value="InterPro"/>
</dbReference>
<protein>
    <submittedName>
        <fullName evidence="4">6-phospho-3-hexuloisomerase</fullName>
    </submittedName>
</protein>
<dbReference type="InterPro" id="IPR017552">
    <property type="entry name" value="PHI/rmpB"/>
</dbReference>
<evidence type="ECO:0000313" key="3">
    <source>
        <dbReference type="EMBL" id="AXN38325.1"/>
    </source>
</evidence>
<sequence>MKKEISIILEEVNGVFNKMDVGATELLLQQLQPATRVFIVGEGRSGFMAKAFAMRLMHLGLNVFVVGETISPSLLKGDLIIAISGSGSTNSVISVAAKGRDIGCKVFSITTNNQSDLANVSNEVLVIPAATKNRLNHETKSVQPLSSLFDQCVHVLCDAVCLNYSLSQSISHELTYSKHSNVE</sequence>
<keyword evidence="6" id="KW-1185">Reference proteome</keyword>
<reference evidence="3 6" key="2">
    <citation type="submission" date="2018-07" db="EMBL/GenBank/DDBJ databases">
        <title>The molecular basis for the intramolecular migration of carboxyl group in the catabolism of para-hydroxybenzoate via gentisate.</title>
        <authorList>
            <person name="Zhao H."/>
            <person name="Xu Y."/>
            <person name="Lin S."/>
            <person name="Spain J.C."/>
            <person name="Zhou N.-Y."/>
        </authorList>
    </citation>
    <scope>NUCLEOTIDE SEQUENCE [LARGE SCALE GENOMIC DNA]</scope>
    <source>
        <strain evidence="3 6">PHB-7a</strain>
    </source>
</reference>
<dbReference type="PROSITE" id="PS51464">
    <property type="entry name" value="SIS"/>
    <property type="match status" value="1"/>
</dbReference>
<dbReference type="Pfam" id="PF01380">
    <property type="entry name" value="SIS"/>
    <property type="match status" value="1"/>
</dbReference>
<dbReference type="PANTHER" id="PTHR43443:SF1">
    <property type="entry name" value="3-HEXULOSE-6-PHOSPHATE ISOMERASE"/>
    <property type="match status" value="1"/>
</dbReference>
<dbReference type="InterPro" id="IPR046348">
    <property type="entry name" value="SIS_dom_sf"/>
</dbReference>
<dbReference type="AlphaFoldDB" id="A0AAX0S1K3"/>
<gene>
    <name evidence="4" type="primary">hxlB</name>
    <name evidence="4" type="ORF">CN689_12205</name>
    <name evidence="3" type="ORF">DTO10_07695</name>
</gene>
<evidence type="ECO:0000256" key="1">
    <source>
        <dbReference type="ARBA" id="ARBA00009235"/>
    </source>
</evidence>
<evidence type="ECO:0000313" key="4">
    <source>
        <dbReference type="EMBL" id="PEJ33286.1"/>
    </source>
</evidence>
<dbReference type="Gene3D" id="3.40.50.10490">
    <property type="entry name" value="Glucose-6-phosphate isomerase like protein, domain 1"/>
    <property type="match status" value="1"/>
</dbReference>
<dbReference type="SUPFAM" id="SSF53697">
    <property type="entry name" value="SIS domain"/>
    <property type="match status" value="1"/>
</dbReference>
<accession>A0AAX0S1K3</accession>
<evidence type="ECO:0000313" key="6">
    <source>
        <dbReference type="Proteomes" id="UP000260457"/>
    </source>
</evidence>
<dbReference type="EMBL" id="CP030926">
    <property type="protein sequence ID" value="AXN38325.1"/>
    <property type="molecule type" value="Genomic_DNA"/>
</dbReference>
<dbReference type="KEGG" id="pbut:DTO10_07695"/>
<name>A0AAX0S1K3_9BACI</name>
<dbReference type="NCBIfam" id="TIGR03127">
    <property type="entry name" value="RuMP_HxlB"/>
    <property type="match status" value="1"/>
</dbReference>
<evidence type="ECO:0000259" key="2">
    <source>
        <dbReference type="PROSITE" id="PS51464"/>
    </source>
</evidence>
<dbReference type="PANTHER" id="PTHR43443">
    <property type="entry name" value="3-HEXULOSE-6-PHOSPHATE ISOMERASE"/>
    <property type="match status" value="1"/>
</dbReference>